<feature type="transmembrane region" description="Helical" evidence="8">
    <location>
        <begin position="125"/>
        <end position="142"/>
    </location>
</feature>
<evidence type="ECO:0000256" key="5">
    <source>
        <dbReference type="ARBA" id="ARBA00022777"/>
    </source>
</evidence>
<evidence type="ECO:0000313" key="12">
    <source>
        <dbReference type="EMBL" id="BCO11223.1"/>
    </source>
</evidence>
<dbReference type="InterPro" id="IPR005467">
    <property type="entry name" value="His_kinase_dom"/>
</dbReference>
<evidence type="ECO:0000256" key="2">
    <source>
        <dbReference type="ARBA" id="ARBA00012438"/>
    </source>
</evidence>
<dbReference type="InterPro" id="IPR000014">
    <property type="entry name" value="PAS"/>
</dbReference>
<dbReference type="InterPro" id="IPR003594">
    <property type="entry name" value="HATPase_dom"/>
</dbReference>
<feature type="transmembrane region" description="Helical" evidence="8">
    <location>
        <begin position="24"/>
        <end position="45"/>
    </location>
</feature>
<evidence type="ECO:0000259" key="11">
    <source>
        <dbReference type="PROSITE" id="PS50113"/>
    </source>
</evidence>
<evidence type="ECO:0000256" key="3">
    <source>
        <dbReference type="ARBA" id="ARBA00022553"/>
    </source>
</evidence>
<feature type="domain" description="Histidine kinase" evidence="9">
    <location>
        <begin position="368"/>
        <end position="578"/>
    </location>
</feature>
<dbReference type="SMART" id="SM00388">
    <property type="entry name" value="HisKA"/>
    <property type="match status" value="1"/>
</dbReference>
<protein>
    <recommendedName>
        <fullName evidence="2">histidine kinase</fullName>
        <ecNumber evidence="2">2.7.13.3</ecNumber>
    </recommendedName>
</protein>
<accession>A0A7R7FRY9</accession>
<dbReference type="Pfam" id="PF08448">
    <property type="entry name" value="PAS_4"/>
    <property type="match status" value="1"/>
</dbReference>
<keyword evidence="5 12" id="KW-0418">Kinase</keyword>
<dbReference type="SUPFAM" id="SSF55874">
    <property type="entry name" value="ATPase domain of HSP90 chaperone/DNA topoisomerase II/histidine kinase"/>
    <property type="match status" value="1"/>
</dbReference>
<dbReference type="Gene3D" id="3.30.565.10">
    <property type="entry name" value="Histidine kinase-like ATPase, C-terminal domain"/>
    <property type="match status" value="1"/>
</dbReference>
<keyword evidence="6 8" id="KW-0472">Membrane</keyword>
<dbReference type="GO" id="GO:0000156">
    <property type="term" value="F:phosphorelay response regulator activity"/>
    <property type="evidence" value="ECO:0007669"/>
    <property type="project" value="TreeGrafter"/>
</dbReference>
<dbReference type="CDD" id="cd00082">
    <property type="entry name" value="HisKA"/>
    <property type="match status" value="1"/>
</dbReference>
<sequence>MESLVARLRNCIWRIDEQGMEMPLFRLLCLAATVISLFVIIPTNYLHHRPGEINAALLCFGLSSFWLLRRACRGTHHVKAFFFLLLFLLNLVWFPGGGTSGSVGYFFFCLFLYAPIFFRGRTRWLLLLIAVGDAVLLLAAELQFPGSVVHYGAASDRTADLAVGLVSSALCCSIMLWVLLEQYDREQRRLLALNQELRLTIDDRACVESSMLQNRELLHAVIEGTTDAVFVKNLQGQYLLFNRAAEVMTGVSAGMALGNDDSAIFTPEVAQKAMEKDRLILKTRETYTHELHILSPDGEPRVLEAIKGPLQDGKGNVVGVFGVSRDVTERRRMAQELRKLNEELELRVAERTVRLEAAMREQESFSYSVSHDLRGPLRHINSYTAIIEEEFGDELPKEAKQYMDRIRNSSRIMGDLIDDLLELSRIGRSELRKVPVNLSELARVIGNELLESEPARRGELVVEPGLQAHGDRVLLGQLLENLLGNAWKYSRGRDLARIEVGKSSSGERDLFFVRDNGVGFDMAYQDKLFGPFQRLHGSEFEGTGIGLATVKRIVERHGGSVWAQGEIDAGATIYFTLS</sequence>
<dbReference type="CDD" id="cd00130">
    <property type="entry name" value="PAS"/>
    <property type="match status" value="1"/>
</dbReference>
<dbReference type="SMART" id="SM00086">
    <property type="entry name" value="PAC"/>
    <property type="match status" value="1"/>
</dbReference>
<dbReference type="InterPro" id="IPR000700">
    <property type="entry name" value="PAS-assoc_C"/>
</dbReference>
<dbReference type="Gene3D" id="1.10.287.130">
    <property type="match status" value="1"/>
</dbReference>
<dbReference type="GO" id="GO:0000155">
    <property type="term" value="F:phosphorelay sensor kinase activity"/>
    <property type="evidence" value="ECO:0007669"/>
    <property type="project" value="InterPro"/>
</dbReference>
<keyword evidence="8" id="KW-1133">Transmembrane helix</keyword>
<dbReference type="Pfam" id="PF00512">
    <property type="entry name" value="HisKA"/>
    <property type="match status" value="1"/>
</dbReference>
<comment type="catalytic activity">
    <reaction evidence="1">
        <text>ATP + protein L-histidine = ADP + protein N-phospho-L-histidine.</text>
        <dbReference type="EC" id="2.7.13.3"/>
    </reaction>
</comment>
<dbReference type="PANTHER" id="PTHR42878">
    <property type="entry name" value="TWO-COMPONENT HISTIDINE KINASE"/>
    <property type="match status" value="1"/>
</dbReference>
<keyword evidence="7" id="KW-0175">Coiled coil</keyword>
<evidence type="ECO:0000313" key="13">
    <source>
        <dbReference type="Proteomes" id="UP000515472"/>
    </source>
</evidence>
<evidence type="ECO:0000256" key="6">
    <source>
        <dbReference type="ARBA" id="ARBA00023136"/>
    </source>
</evidence>
<dbReference type="GO" id="GO:0016020">
    <property type="term" value="C:membrane"/>
    <property type="evidence" value="ECO:0007669"/>
    <property type="project" value="UniProtKB-SubCell"/>
</dbReference>
<dbReference type="FunFam" id="1.10.287.130:FF:000070">
    <property type="entry name" value="Histidine kinase sensor protein"/>
    <property type="match status" value="1"/>
</dbReference>
<feature type="transmembrane region" description="Helical" evidence="8">
    <location>
        <begin position="51"/>
        <end position="68"/>
    </location>
</feature>
<evidence type="ECO:0000256" key="4">
    <source>
        <dbReference type="ARBA" id="ARBA00022679"/>
    </source>
</evidence>
<evidence type="ECO:0000256" key="8">
    <source>
        <dbReference type="SAM" id="Phobius"/>
    </source>
</evidence>
<dbReference type="SUPFAM" id="SSF47384">
    <property type="entry name" value="Homodimeric domain of signal transducing histidine kinase"/>
    <property type="match status" value="1"/>
</dbReference>
<dbReference type="InterPro" id="IPR036097">
    <property type="entry name" value="HisK_dim/P_sf"/>
</dbReference>
<keyword evidence="13" id="KW-1185">Reference proteome</keyword>
<evidence type="ECO:0000256" key="1">
    <source>
        <dbReference type="ARBA" id="ARBA00000085"/>
    </source>
</evidence>
<dbReference type="InterPro" id="IPR013656">
    <property type="entry name" value="PAS_4"/>
</dbReference>
<dbReference type="GO" id="GO:0007234">
    <property type="term" value="P:osmosensory signaling via phosphorelay pathway"/>
    <property type="evidence" value="ECO:0007669"/>
    <property type="project" value="TreeGrafter"/>
</dbReference>
<evidence type="ECO:0000256" key="7">
    <source>
        <dbReference type="SAM" id="Coils"/>
    </source>
</evidence>
<dbReference type="InterPro" id="IPR050351">
    <property type="entry name" value="BphY/WalK/GraS-like"/>
</dbReference>
<name>A0A7R7FRY9_9BACT</name>
<dbReference type="InterPro" id="IPR003661">
    <property type="entry name" value="HisK_dim/P_dom"/>
</dbReference>
<dbReference type="EC" id="2.7.13.3" evidence="2"/>
<evidence type="ECO:0000259" key="9">
    <source>
        <dbReference type="PROSITE" id="PS50109"/>
    </source>
</evidence>
<keyword evidence="8" id="KW-0812">Transmembrane</keyword>
<organism evidence="12 13">
    <name type="scientific">Citrifermentans bremense</name>
    <dbReference type="NCBI Taxonomy" id="60035"/>
    <lineage>
        <taxon>Bacteria</taxon>
        <taxon>Pseudomonadati</taxon>
        <taxon>Thermodesulfobacteriota</taxon>
        <taxon>Desulfuromonadia</taxon>
        <taxon>Geobacterales</taxon>
        <taxon>Geobacteraceae</taxon>
        <taxon>Citrifermentans</taxon>
    </lineage>
</organism>
<dbReference type="PANTHER" id="PTHR42878:SF15">
    <property type="entry name" value="BACTERIOPHYTOCHROME"/>
    <property type="match status" value="1"/>
</dbReference>
<dbReference type="Gene3D" id="3.30.450.20">
    <property type="entry name" value="PAS domain"/>
    <property type="match status" value="1"/>
</dbReference>
<dbReference type="PROSITE" id="PS50109">
    <property type="entry name" value="HIS_KIN"/>
    <property type="match status" value="1"/>
</dbReference>
<proteinExistence type="predicted"/>
<keyword evidence="3" id="KW-0597">Phosphoprotein</keyword>
<dbReference type="SMART" id="SM00387">
    <property type="entry name" value="HATPase_c"/>
    <property type="match status" value="1"/>
</dbReference>
<dbReference type="NCBIfam" id="TIGR00229">
    <property type="entry name" value="sensory_box"/>
    <property type="match status" value="1"/>
</dbReference>
<feature type="transmembrane region" description="Helical" evidence="8">
    <location>
        <begin position="162"/>
        <end position="180"/>
    </location>
</feature>
<feature type="domain" description="PAS" evidence="10">
    <location>
        <begin position="214"/>
        <end position="284"/>
    </location>
</feature>
<feature type="transmembrane region" description="Helical" evidence="8">
    <location>
        <begin position="80"/>
        <end position="96"/>
    </location>
</feature>
<feature type="transmembrane region" description="Helical" evidence="8">
    <location>
        <begin position="102"/>
        <end position="118"/>
    </location>
</feature>
<dbReference type="SMART" id="SM00091">
    <property type="entry name" value="PAS"/>
    <property type="match status" value="1"/>
</dbReference>
<gene>
    <name evidence="12" type="ORF">GEOBRER4_n0916</name>
</gene>
<dbReference type="PRINTS" id="PR00344">
    <property type="entry name" value="BCTRLSENSOR"/>
</dbReference>
<dbReference type="PROSITE" id="PS50112">
    <property type="entry name" value="PAS"/>
    <property type="match status" value="1"/>
</dbReference>
<dbReference type="EMBL" id="AP023213">
    <property type="protein sequence ID" value="BCO11223.1"/>
    <property type="molecule type" value="Genomic_DNA"/>
</dbReference>
<reference evidence="12 13" key="1">
    <citation type="submission" date="2020-06" db="EMBL/GenBank/DDBJ databases">
        <title>Interaction of electrochemicaly active bacteria, Geobacter bremensis R4 on different carbon anode.</title>
        <authorList>
            <person name="Meng L."/>
            <person name="Yoshida N."/>
        </authorList>
    </citation>
    <scope>NUCLEOTIDE SEQUENCE [LARGE SCALE GENOMIC DNA]</scope>
    <source>
        <strain evidence="12 13">R4</strain>
    </source>
</reference>
<keyword evidence="4" id="KW-0808">Transferase</keyword>
<dbReference type="InterPro" id="IPR036890">
    <property type="entry name" value="HATPase_C_sf"/>
</dbReference>
<feature type="coiled-coil region" evidence="7">
    <location>
        <begin position="327"/>
        <end position="361"/>
    </location>
</feature>
<dbReference type="Proteomes" id="UP000515472">
    <property type="component" value="Chromosome"/>
</dbReference>
<dbReference type="InterPro" id="IPR004358">
    <property type="entry name" value="Sig_transdc_His_kin-like_C"/>
</dbReference>
<dbReference type="GO" id="GO:0030295">
    <property type="term" value="F:protein kinase activator activity"/>
    <property type="evidence" value="ECO:0007669"/>
    <property type="project" value="TreeGrafter"/>
</dbReference>
<dbReference type="PROSITE" id="PS50113">
    <property type="entry name" value="PAC"/>
    <property type="match status" value="1"/>
</dbReference>
<dbReference type="Pfam" id="PF02518">
    <property type="entry name" value="HATPase_c"/>
    <property type="match status" value="1"/>
</dbReference>
<dbReference type="InterPro" id="IPR035965">
    <property type="entry name" value="PAS-like_dom_sf"/>
</dbReference>
<dbReference type="AlphaFoldDB" id="A0A7R7FRY9"/>
<dbReference type="InterPro" id="IPR001610">
    <property type="entry name" value="PAC"/>
</dbReference>
<dbReference type="FunFam" id="3.30.565.10:FF:000006">
    <property type="entry name" value="Sensor histidine kinase WalK"/>
    <property type="match status" value="1"/>
</dbReference>
<feature type="domain" description="PAC" evidence="11">
    <location>
        <begin position="287"/>
        <end position="339"/>
    </location>
</feature>
<dbReference type="SUPFAM" id="SSF55785">
    <property type="entry name" value="PYP-like sensor domain (PAS domain)"/>
    <property type="match status" value="1"/>
</dbReference>
<evidence type="ECO:0000259" key="10">
    <source>
        <dbReference type="PROSITE" id="PS50112"/>
    </source>
</evidence>